<dbReference type="GO" id="GO:0043161">
    <property type="term" value="P:proteasome-mediated ubiquitin-dependent protein catabolic process"/>
    <property type="evidence" value="ECO:0007669"/>
    <property type="project" value="TreeGrafter"/>
</dbReference>
<keyword evidence="8" id="KW-1185">Reference proteome</keyword>
<dbReference type="InterPro" id="IPR016024">
    <property type="entry name" value="ARM-type_fold"/>
</dbReference>
<dbReference type="EMBL" id="KN818233">
    <property type="protein sequence ID" value="KIL66957.1"/>
    <property type="molecule type" value="Genomic_DNA"/>
</dbReference>
<feature type="compositionally biased region" description="Basic and acidic residues" evidence="6">
    <location>
        <begin position="203"/>
        <end position="219"/>
    </location>
</feature>
<evidence type="ECO:0000256" key="5">
    <source>
        <dbReference type="ARBA" id="ARBA00023242"/>
    </source>
</evidence>
<proteinExistence type="predicted"/>
<dbReference type="PANTHER" id="PTHR15651">
    <property type="entry name" value="ARMADILLO REPEAT-CONTAINING PROTEIN 8"/>
    <property type="match status" value="1"/>
</dbReference>
<evidence type="ECO:0000313" key="7">
    <source>
        <dbReference type="EMBL" id="KIL66957.1"/>
    </source>
</evidence>
<name>A0A0C2WYP6_AMAMK</name>
<dbReference type="AlphaFoldDB" id="A0A0C2WYP6"/>
<accession>A0A0C2WYP6</accession>
<dbReference type="GO" id="GO:0005737">
    <property type="term" value="C:cytoplasm"/>
    <property type="evidence" value="ECO:0007669"/>
    <property type="project" value="UniProtKB-SubCell"/>
</dbReference>
<dbReference type="InParanoid" id="A0A0C2WYP6"/>
<comment type="subcellular location">
    <subcellularLocation>
        <location evidence="2">Cytoplasm</location>
    </subcellularLocation>
    <subcellularLocation>
        <location evidence="1">Nucleus</location>
    </subcellularLocation>
</comment>
<evidence type="ECO:0000256" key="6">
    <source>
        <dbReference type="SAM" id="MobiDB-lite"/>
    </source>
</evidence>
<sequence length="811" mass="88306">MTIKTSISLAGLKEVKNAVIGNPSAKSQYAQDTHFVRILLDSLNRQDDIRVEAAHVISSLSYGSPQALSTLLAAGAHHAILYAISRLEPTDPLPLRAAFARALRAVTVSIADVVGPSQWGLSPDYSNDLVQNDAKRALDIIFHTDSLDIYLPLLSSTTNASSTSTSTLHPPTSISISIAQLVASGVRTDAHRTQVSEWLPPSERAKEAARTNGSRRWEKTAVTNSNSPSKYGGWAALALAGLMTTTRDIKLQEAALSALAALAKDNPQVAVPLTKTLPAKDGPCSPSVLSTVLQLSKSKHIQVKLDACLCATHICRASSPASPSPDSYESCEYTIMDILNRMLNVQADEYATPHRTRACFILYYLVHDESSLCLAAFERGCLVSLATLVREITPPEVVEEWGQDEAISLALLREAALTLIASLALLCPEIRRCVTDELNLLPFINSSLHHTYYGVRYAACQCIRALSRLVQALRTNLVDSGVGMAVLDIIMTARESPEAGMTAVEAEAYDRRVLSAALAVICNCVNDFSPLRGVYLAHGLLPRLVQFVRADDDLRRDSLWAIKNLLTKTSVEEKREIMAVLQWEKLIELFDHPDPRIQEQAFNIVRNLSENEEGIDLCFSEIGIDILLDRLRAALESNDDDVTQQAALSLANLVNSSEPNYTTRISNFPRLLSILHNCLTDRKTEIRRPISSIIYELARAGGPDGRKALADEGFGSTLRKIVEWAGPLPTPVAPPLTLSTSGSSGTSASPTQTTAARQSTSPSRSSGSSYTASPAGLRPARYHRVEEDKKLTDMARLALDWLEHGDVYSVQ</sequence>
<dbReference type="HOGENOM" id="CLU_002741_0_0_1"/>
<reference evidence="7 8" key="1">
    <citation type="submission" date="2014-04" db="EMBL/GenBank/DDBJ databases">
        <title>Evolutionary Origins and Diversification of the Mycorrhizal Mutualists.</title>
        <authorList>
            <consortium name="DOE Joint Genome Institute"/>
            <consortium name="Mycorrhizal Genomics Consortium"/>
            <person name="Kohler A."/>
            <person name="Kuo A."/>
            <person name="Nagy L.G."/>
            <person name="Floudas D."/>
            <person name="Copeland A."/>
            <person name="Barry K.W."/>
            <person name="Cichocki N."/>
            <person name="Veneault-Fourrey C."/>
            <person name="LaButti K."/>
            <person name="Lindquist E.A."/>
            <person name="Lipzen A."/>
            <person name="Lundell T."/>
            <person name="Morin E."/>
            <person name="Murat C."/>
            <person name="Riley R."/>
            <person name="Ohm R."/>
            <person name="Sun H."/>
            <person name="Tunlid A."/>
            <person name="Henrissat B."/>
            <person name="Grigoriev I.V."/>
            <person name="Hibbett D.S."/>
            <person name="Martin F."/>
        </authorList>
    </citation>
    <scope>NUCLEOTIDE SEQUENCE [LARGE SCALE GENOMIC DNA]</scope>
    <source>
        <strain evidence="7 8">Koide BX008</strain>
    </source>
</reference>
<feature type="region of interest" description="Disordered" evidence="6">
    <location>
        <begin position="201"/>
        <end position="224"/>
    </location>
</feature>
<feature type="compositionally biased region" description="Low complexity" evidence="6">
    <location>
        <begin position="735"/>
        <end position="776"/>
    </location>
</feature>
<dbReference type="InterPro" id="IPR000225">
    <property type="entry name" value="Armadillo"/>
</dbReference>
<organism evidence="7 8">
    <name type="scientific">Amanita muscaria (strain Koide BX008)</name>
    <dbReference type="NCBI Taxonomy" id="946122"/>
    <lineage>
        <taxon>Eukaryota</taxon>
        <taxon>Fungi</taxon>
        <taxon>Dikarya</taxon>
        <taxon>Basidiomycota</taxon>
        <taxon>Agaricomycotina</taxon>
        <taxon>Agaricomycetes</taxon>
        <taxon>Agaricomycetidae</taxon>
        <taxon>Agaricales</taxon>
        <taxon>Pluteineae</taxon>
        <taxon>Amanitaceae</taxon>
        <taxon>Amanita</taxon>
    </lineage>
</organism>
<keyword evidence="4" id="KW-0677">Repeat</keyword>
<dbReference type="GO" id="GO:0034657">
    <property type="term" value="C:GID complex"/>
    <property type="evidence" value="ECO:0007669"/>
    <property type="project" value="TreeGrafter"/>
</dbReference>
<keyword evidence="3" id="KW-0963">Cytoplasm</keyword>
<dbReference type="SMART" id="SM00185">
    <property type="entry name" value="ARM"/>
    <property type="match status" value="3"/>
</dbReference>
<evidence type="ECO:0000256" key="1">
    <source>
        <dbReference type="ARBA" id="ARBA00004123"/>
    </source>
</evidence>
<evidence type="ECO:0000313" key="8">
    <source>
        <dbReference type="Proteomes" id="UP000054549"/>
    </source>
</evidence>
<evidence type="ECO:0000256" key="2">
    <source>
        <dbReference type="ARBA" id="ARBA00004496"/>
    </source>
</evidence>
<dbReference type="PANTHER" id="PTHR15651:SF7">
    <property type="entry name" value="ARMADILLO REPEAT-CONTAINING PROTEIN 8"/>
    <property type="match status" value="1"/>
</dbReference>
<protein>
    <submittedName>
        <fullName evidence="7">Uncharacterized protein</fullName>
    </submittedName>
</protein>
<feature type="region of interest" description="Disordered" evidence="6">
    <location>
        <begin position="732"/>
        <end position="784"/>
    </location>
</feature>
<gene>
    <name evidence="7" type="ORF">M378DRAFT_159884</name>
</gene>
<dbReference type="GO" id="GO:0005634">
    <property type="term" value="C:nucleus"/>
    <property type="evidence" value="ECO:0007669"/>
    <property type="project" value="UniProtKB-SubCell"/>
</dbReference>
<evidence type="ECO:0000256" key="4">
    <source>
        <dbReference type="ARBA" id="ARBA00022737"/>
    </source>
</evidence>
<dbReference type="Gene3D" id="1.25.10.10">
    <property type="entry name" value="Leucine-rich Repeat Variant"/>
    <property type="match status" value="3"/>
</dbReference>
<keyword evidence="5" id="KW-0539">Nucleus</keyword>
<dbReference type="SUPFAM" id="SSF48371">
    <property type="entry name" value="ARM repeat"/>
    <property type="match status" value="2"/>
</dbReference>
<evidence type="ECO:0000256" key="3">
    <source>
        <dbReference type="ARBA" id="ARBA00022490"/>
    </source>
</evidence>
<dbReference type="InterPro" id="IPR011989">
    <property type="entry name" value="ARM-like"/>
</dbReference>
<dbReference type="Proteomes" id="UP000054549">
    <property type="component" value="Unassembled WGS sequence"/>
</dbReference>
<dbReference type="STRING" id="946122.A0A0C2WYP6"/>
<dbReference type="InterPro" id="IPR038739">
    <property type="entry name" value="ARMC8/Vid28"/>
</dbReference>
<dbReference type="OrthoDB" id="5559898at2759"/>